<dbReference type="InterPro" id="IPR011993">
    <property type="entry name" value="PH-like_dom_sf"/>
</dbReference>
<reference evidence="4 5" key="1">
    <citation type="journal article" date="2014" name="Nat. Genet.">
        <title>Whole-genome sequence of a flatfish provides insights into ZW sex chromosome evolution and adaptation to a benthic lifestyle.</title>
        <authorList>
            <person name="Chen S."/>
            <person name="Zhang G."/>
            <person name="Shao C."/>
            <person name="Huang Q."/>
            <person name="Liu G."/>
            <person name="Zhang P."/>
            <person name="Song W."/>
            <person name="An N."/>
            <person name="Chalopin D."/>
            <person name="Volff J.N."/>
            <person name="Hong Y."/>
            <person name="Li Q."/>
            <person name="Sha Z."/>
            <person name="Zhou H."/>
            <person name="Xie M."/>
            <person name="Yu Q."/>
            <person name="Liu Y."/>
            <person name="Xiang H."/>
            <person name="Wang N."/>
            <person name="Wu K."/>
            <person name="Yang C."/>
            <person name="Zhou Q."/>
            <person name="Liao X."/>
            <person name="Yang L."/>
            <person name="Hu Q."/>
            <person name="Zhang J."/>
            <person name="Meng L."/>
            <person name="Jin L."/>
            <person name="Tian Y."/>
            <person name="Lian J."/>
            <person name="Yang J."/>
            <person name="Miao G."/>
            <person name="Liu S."/>
            <person name="Liang Z."/>
            <person name="Yan F."/>
            <person name="Li Y."/>
            <person name="Sun B."/>
            <person name="Zhang H."/>
            <person name="Zhang J."/>
            <person name="Zhu Y."/>
            <person name="Du M."/>
            <person name="Zhao Y."/>
            <person name="Schartl M."/>
            <person name="Tang Q."/>
            <person name="Wang J."/>
        </authorList>
    </citation>
    <scope>NUCLEOTIDE SEQUENCE</scope>
</reference>
<dbReference type="FunFam" id="2.30.42.10:FF:000053">
    <property type="entry name" value="FERM and PDZ domain-containing protein 4"/>
    <property type="match status" value="1"/>
</dbReference>
<dbReference type="CDD" id="cd14473">
    <property type="entry name" value="FERM_B-lobe"/>
    <property type="match status" value="1"/>
</dbReference>
<dbReference type="InParanoid" id="A0A3P8VQW0"/>
<feature type="region of interest" description="Disordered" evidence="1">
    <location>
        <begin position="1241"/>
        <end position="1301"/>
    </location>
</feature>
<name>A0A3P8VQW0_CYNSE</name>
<feature type="compositionally biased region" description="Low complexity" evidence="1">
    <location>
        <begin position="1702"/>
        <end position="1713"/>
    </location>
</feature>
<evidence type="ECO:0000259" key="3">
    <source>
        <dbReference type="PROSITE" id="PS50106"/>
    </source>
</evidence>
<feature type="compositionally biased region" description="Pro residues" evidence="1">
    <location>
        <begin position="1615"/>
        <end position="1625"/>
    </location>
</feature>
<dbReference type="Gene3D" id="1.20.80.10">
    <property type="match status" value="1"/>
</dbReference>
<dbReference type="PROSITE" id="PS50106">
    <property type="entry name" value="PDZ"/>
    <property type="match status" value="1"/>
</dbReference>
<dbReference type="Gene3D" id="2.30.29.30">
    <property type="entry name" value="Pleckstrin-homology domain (PH domain)/Phosphotyrosine-binding domain (PTB)"/>
    <property type="match status" value="1"/>
</dbReference>
<dbReference type="SUPFAM" id="SSF54236">
    <property type="entry name" value="Ubiquitin-like"/>
    <property type="match status" value="1"/>
</dbReference>
<protein>
    <submittedName>
        <fullName evidence="4">FERM and PDZ domain containing 4</fullName>
    </submittedName>
</protein>
<feature type="compositionally biased region" description="Polar residues" evidence="1">
    <location>
        <begin position="1626"/>
        <end position="1641"/>
    </location>
</feature>
<dbReference type="InterPro" id="IPR019748">
    <property type="entry name" value="FERM_central"/>
</dbReference>
<evidence type="ECO:0000256" key="1">
    <source>
        <dbReference type="SAM" id="MobiDB-lite"/>
    </source>
</evidence>
<feature type="region of interest" description="Disordered" evidence="1">
    <location>
        <begin position="1323"/>
        <end position="1369"/>
    </location>
</feature>
<dbReference type="SMART" id="SM00228">
    <property type="entry name" value="PDZ"/>
    <property type="match status" value="1"/>
</dbReference>
<feature type="compositionally biased region" description="Polar residues" evidence="1">
    <location>
        <begin position="1241"/>
        <end position="1263"/>
    </location>
</feature>
<feature type="compositionally biased region" description="Acidic residues" evidence="1">
    <location>
        <begin position="770"/>
        <end position="784"/>
    </location>
</feature>
<feature type="region of interest" description="Disordered" evidence="1">
    <location>
        <begin position="1180"/>
        <end position="1199"/>
    </location>
</feature>
<dbReference type="InterPro" id="IPR019749">
    <property type="entry name" value="Band_41_domain"/>
</dbReference>
<dbReference type="SUPFAM" id="SSF50156">
    <property type="entry name" value="PDZ domain-like"/>
    <property type="match status" value="1"/>
</dbReference>
<dbReference type="Gene3D" id="2.30.42.10">
    <property type="match status" value="1"/>
</dbReference>
<dbReference type="CDD" id="cd06769">
    <property type="entry name" value="PDZ_FRMPD1_3_4-like"/>
    <property type="match status" value="1"/>
</dbReference>
<feature type="compositionally biased region" description="Low complexity" evidence="1">
    <location>
        <begin position="1642"/>
        <end position="1655"/>
    </location>
</feature>
<feature type="domain" description="PDZ" evidence="3">
    <location>
        <begin position="157"/>
        <end position="234"/>
    </location>
</feature>
<feature type="region of interest" description="Disordered" evidence="1">
    <location>
        <begin position="995"/>
        <end position="1097"/>
    </location>
</feature>
<dbReference type="SUPFAM" id="SSF47031">
    <property type="entry name" value="Second domain of FERM"/>
    <property type="match status" value="1"/>
</dbReference>
<dbReference type="InterPro" id="IPR041779">
    <property type="entry name" value="FRMPD1/3/4_FERM_C"/>
</dbReference>
<dbReference type="Pfam" id="PF21989">
    <property type="entry name" value="RA_2"/>
    <property type="match status" value="1"/>
</dbReference>
<dbReference type="InterPro" id="IPR000299">
    <property type="entry name" value="FERM_domain"/>
</dbReference>
<feature type="compositionally biased region" description="Basic and acidic residues" evidence="1">
    <location>
        <begin position="1083"/>
        <end position="1097"/>
    </location>
</feature>
<dbReference type="OrthoDB" id="5859304at2759"/>
<feature type="region of interest" description="Disordered" evidence="1">
    <location>
        <begin position="922"/>
        <end position="958"/>
    </location>
</feature>
<dbReference type="CDD" id="cd13183">
    <property type="entry name" value="FERM_C_FRMPD1_FRMPD3_FRMPD4"/>
    <property type="match status" value="1"/>
</dbReference>
<dbReference type="Pfam" id="PF00373">
    <property type="entry name" value="FERM_M"/>
    <property type="match status" value="1"/>
</dbReference>
<sequence length="2026" mass="222743">MSLFSVLTSIIMDLRDGFQEVKFDSSPSISTDSSLTSFDLSTDLTSVSSDQGVTPLTVQNICKLLEEQLSVMPTSAERTRKVLWWETSFLGNDDHKNKASGWPPPALGPWGGLQGPPYSWDSMTSNREGPHCLINQVSQSSSLEEVHQDMVPPAPRLIEMRRDPVLGFGFVAGSEKPVVVRSVTPGGPSEGKLLPGDEIIMIYDEPVSSAPRERVIDLVRSCKETIMLTVVQPYPSPKSAFISAAKKAMLKSNPVKVRFAEEVIINGQVPNPVKDNSLLFMPSVLKVYLENGQTKSFRFDSSTSIKDVLLTLQEKLSIRCIEHFSLMVEQRTDTAGSKLLLLHEQEMLTQVTQRPGSDKMKCFFRISFVPRDPVELLRRDAVAFEYLYVQSCNDVVLERFGPELKYDAALRLAALQMYILTVTTRQDQKVSLKYIQKEWGLPLFLPPAVLSTMKEKNIKKALTHILKTNQNLVPPGKKLTALQAKVHYLRYLSELRLYGGREFKSILLQGERQTDVTLLVGPRYGISHVINVRTNLVALLADFSHVNRIEILTEDETNVRLELHVLDVRPITLIMESSDAMNLACLTAGYYRLLVDARRSIFNVAHCNSPGGEESSEEPVLEWPYNRSLGENVEHVLSQEEINNRNSAYPESWEKETNNRDPGIQRGSLPPPLPPATRHKPQDSPRTAKVSFIFGGGDQPLNRPKKLGYERLLESPEGSETKPPYLHNNTVCNEVPMQFTGLTHVYSNIISEEGGEELLLRDLLYRDTTDDAEDDDEASCEEDSTGGTPVGEDRIIGDYTPHEGVLPTAVGKTTFLTLSGSTDDIIDLTSLPPPEGDDGVDEEEDDALLETLNLAIAAPPPGFRDCSDEDMTSEGKQRGTVDIPVTLVDAIATQGEGSRGGERRLENSAMNTLQALEALSVSEQIPPPPPTSRNSGVFSARGFSPGSSSDSGNETNSSEITEISEMAASHRFGESHLRLLVATREGYQPLLEEKTEFPVSPGTGGTTQHNSFSPTRHRQPPAIPSRQTLQLDPTTSRQNSLSTGSRTNLSSTLQRPKSTTPGGKHYRKSADSRGKYNTFSTREGQRGATDHSGSHLGLDRHTLYYERGESQGRQNPFKTANSGAKCFSVDHHRIPSPSSSTSNSRLDSVNLNSENCAADNEVVSSEQEEHLVVASLVSPTNKSRGEGCQRQNDHQPMSRQQSVARLCEYHLAKRISNLQGEAQSSLQGSVCSSLDAGGSTNSSACATLNDSPPGQTAAESRPQQCHRHVISSSSSSLLRRNEESKPGIPYSITGKNMQGKDFHPHADPVLLWKMLPNLYPPPAGGEPGKIIPHKPSRHRDNASVENKKLQSDLQVKQQTSLKGSNKKEGSDAYRQLINYLTVSQMHQAGKLHSSGSMKKDTRRLITSNPHLAELVKNKSNTIARCTCMPSATSSPFYSPNSNTANTKLVNKNAGSYHSVTLPAKLKRSPDMLDHKRPIEDLAFRAATTYRRGSFSGLEGEQNSISHNGEFIPAGSHNVGANSYRSPRRSKSQPGGILEDCLKAEPRTKHGVCQSPNHRPEDSLCFSLEHSVSGQQAELNSTSIGRAENPSASTRQISSSSRNCSTSPAPNLQGQVPPPPPPPPPVQTKTSSSNVGLTQNSIHTMQSQQNQNHMQSVTSTLPQTDTIGNSLPRGRELKRSSSNVTTSSGSVEVLFDKLTRSRSQQPLLPSGPQQVDTKGQKRPTRKRLSKSYSQGSVSSNTTCWSMGSRLDGRRASVVFPLQKDLKHIKSSQKLDTSPWRCNGPFSYCFFKHKSEGEEDEIEWERPRKSCDDINIEMEGVTSSTMRSCGSTVEGAGEKLYREVLSNMSFSDRLARINTLKDRMYSFPSGFTDVRRDASELIALVRSSVGRCDRGPQMPLQDVSQYKQLLSVESKELGRACRRMAQAHSSPEEMLLAVTCSFQVLCCLGEACMCLVRGFGASAPHQQREVVAKVDEVVMNYICLLKAAEAATVGAPGEHSMKALVRHSSTMSAIANTLTRSLKTLLSK</sequence>
<dbReference type="STRING" id="244447.ENSCSEP00000017598"/>
<reference evidence="4" key="3">
    <citation type="submission" date="2025-09" db="UniProtKB">
        <authorList>
            <consortium name="Ensembl"/>
        </authorList>
    </citation>
    <scope>IDENTIFICATION</scope>
</reference>
<feature type="compositionally biased region" description="Polar residues" evidence="1">
    <location>
        <begin position="1729"/>
        <end position="1744"/>
    </location>
</feature>
<dbReference type="InterPro" id="IPR014352">
    <property type="entry name" value="FERM/acyl-CoA-bd_prot_sf"/>
</dbReference>
<dbReference type="SUPFAM" id="SSF50729">
    <property type="entry name" value="PH domain-like"/>
    <property type="match status" value="1"/>
</dbReference>
<dbReference type="InterPro" id="IPR029071">
    <property type="entry name" value="Ubiquitin-like_domsf"/>
</dbReference>
<dbReference type="InterPro" id="IPR049385">
    <property type="entry name" value="FAK1-like_FERM_C"/>
</dbReference>
<evidence type="ECO:0000259" key="2">
    <source>
        <dbReference type="PROSITE" id="PS50057"/>
    </source>
</evidence>
<feature type="compositionally biased region" description="Polar residues" evidence="1">
    <location>
        <begin position="1025"/>
        <end position="1061"/>
    </location>
</feature>
<keyword evidence="5" id="KW-1185">Reference proteome</keyword>
<feature type="compositionally biased region" description="Basic residues" evidence="1">
    <location>
        <begin position="1719"/>
        <end position="1728"/>
    </location>
</feature>
<feature type="compositionally biased region" description="Low complexity" evidence="1">
    <location>
        <begin position="1590"/>
        <end position="1606"/>
    </location>
</feature>
<feature type="region of interest" description="Disordered" evidence="1">
    <location>
        <begin position="769"/>
        <end position="802"/>
    </location>
</feature>
<dbReference type="GeneTree" id="ENSGT00950000183035"/>
<feature type="compositionally biased region" description="Basic and acidic residues" evidence="1">
    <location>
        <begin position="1183"/>
        <end position="1193"/>
    </location>
</feature>
<dbReference type="Pfam" id="PF00595">
    <property type="entry name" value="PDZ"/>
    <property type="match status" value="1"/>
</dbReference>
<dbReference type="PANTHER" id="PTHR46221:SF4">
    <property type="entry name" value="FERM AND PDZ DOMAIN-CONTAINING PROTEIN 4"/>
    <property type="match status" value="1"/>
</dbReference>
<dbReference type="InterPro" id="IPR036034">
    <property type="entry name" value="PDZ_sf"/>
</dbReference>
<feature type="region of interest" description="Disordered" evidence="1">
    <location>
        <begin position="1575"/>
        <end position="1687"/>
    </location>
</feature>
<evidence type="ECO:0000313" key="5">
    <source>
        <dbReference type="Proteomes" id="UP000265120"/>
    </source>
</evidence>
<dbReference type="InterPro" id="IPR035963">
    <property type="entry name" value="FERM_2"/>
</dbReference>
<dbReference type="Ensembl" id="ENSCSET00000017817.1">
    <property type="protein sequence ID" value="ENSCSEP00000017598.1"/>
    <property type="gene ID" value="ENSCSEG00000011268.1"/>
</dbReference>
<reference evidence="4" key="2">
    <citation type="submission" date="2025-08" db="UniProtKB">
        <authorList>
            <consortium name="Ensembl"/>
        </authorList>
    </citation>
    <scope>IDENTIFICATION</scope>
</reference>
<feature type="domain" description="FERM" evidence="2">
    <location>
        <begin position="283"/>
        <end position="598"/>
    </location>
</feature>
<accession>A0A3P8VQW0</accession>
<feature type="compositionally biased region" description="Polar residues" evidence="1">
    <location>
        <begin position="1351"/>
        <end position="1363"/>
    </location>
</feature>
<dbReference type="SMART" id="SM00295">
    <property type="entry name" value="B41"/>
    <property type="match status" value="1"/>
</dbReference>
<feature type="compositionally biased region" description="Low complexity" evidence="1">
    <location>
        <begin position="946"/>
        <end position="958"/>
    </location>
</feature>
<feature type="region of interest" description="Disordered" evidence="1">
    <location>
        <begin position="1699"/>
        <end position="1744"/>
    </location>
</feature>
<feature type="compositionally biased region" description="Polar residues" evidence="1">
    <location>
        <begin position="640"/>
        <end position="649"/>
    </location>
</feature>
<dbReference type="Proteomes" id="UP000265120">
    <property type="component" value="Chromosome 14"/>
</dbReference>
<organism evidence="4 5">
    <name type="scientific">Cynoglossus semilaevis</name>
    <name type="common">Tongue sole</name>
    <dbReference type="NCBI Taxonomy" id="244447"/>
    <lineage>
        <taxon>Eukaryota</taxon>
        <taxon>Metazoa</taxon>
        <taxon>Chordata</taxon>
        <taxon>Craniata</taxon>
        <taxon>Vertebrata</taxon>
        <taxon>Euteleostomi</taxon>
        <taxon>Actinopterygii</taxon>
        <taxon>Neopterygii</taxon>
        <taxon>Teleostei</taxon>
        <taxon>Neoteleostei</taxon>
        <taxon>Acanthomorphata</taxon>
        <taxon>Carangaria</taxon>
        <taxon>Pleuronectiformes</taxon>
        <taxon>Pleuronectoidei</taxon>
        <taxon>Cynoglossidae</taxon>
        <taxon>Cynoglossinae</taxon>
        <taxon>Cynoglossus</taxon>
    </lineage>
</organism>
<feature type="compositionally biased region" description="Polar residues" evidence="1">
    <location>
        <begin position="1656"/>
        <end position="1668"/>
    </location>
</feature>
<dbReference type="Pfam" id="PF21477">
    <property type="entry name" value="FERM_C_FAK1"/>
    <property type="match status" value="1"/>
</dbReference>
<feature type="region of interest" description="Disordered" evidence="1">
    <location>
        <begin position="639"/>
        <end position="704"/>
    </location>
</feature>
<dbReference type="FunFam" id="2.30.29.30:FF:000066">
    <property type="entry name" value="FERM and PDZ domain-containing protein 4"/>
    <property type="match status" value="1"/>
</dbReference>
<gene>
    <name evidence="4" type="primary">FRMPD4</name>
</gene>
<feature type="region of interest" description="Disordered" evidence="1">
    <location>
        <begin position="1494"/>
        <end position="1536"/>
    </location>
</feature>
<dbReference type="Gene3D" id="3.10.20.90">
    <property type="entry name" value="Phosphatidylinositol 3-kinase Catalytic Subunit, Chain A, domain 1"/>
    <property type="match status" value="1"/>
</dbReference>
<evidence type="ECO:0000313" key="4">
    <source>
        <dbReference type="Ensembl" id="ENSCSEP00000017598.1"/>
    </source>
</evidence>
<dbReference type="InterPro" id="IPR001478">
    <property type="entry name" value="PDZ"/>
</dbReference>
<proteinExistence type="predicted"/>
<feature type="compositionally biased region" description="Basic and acidic residues" evidence="1">
    <location>
        <begin position="1338"/>
        <end position="1350"/>
    </location>
</feature>
<dbReference type="PANTHER" id="PTHR46221">
    <property type="entry name" value="FERM AND PDZ DOMAIN-CONTAINING PROTEIN FAMILY MEMBER"/>
    <property type="match status" value="1"/>
</dbReference>
<dbReference type="PROSITE" id="PS50057">
    <property type="entry name" value="FERM_3"/>
    <property type="match status" value="1"/>
</dbReference>